<dbReference type="Pfam" id="PF09994">
    <property type="entry name" value="T6SS_Tle1-like_cat"/>
    <property type="match status" value="2"/>
</dbReference>
<feature type="domain" description="T6SS Phospholipase effector Tle1-like catalytic" evidence="3">
    <location>
        <begin position="200"/>
        <end position="356"/>
    </location>
</feature>
<feature type="region of interest" description="Disordered" evidence="2">
    <location>
        <begin position="1"/>
        <end position="35"/>
    </location>
</feature>
<reference evidence="5" key="1">
    <citation type="journal article" date="2019" name="Int. J. Syst. Evol. Microbiol.">
        <title>The Global Catalogue of Microorganisms (GCM) 10K type strain sequencing project: providing services to taxonomists for standard genome sequencing and annotation.</title>
        <authorList>
            <consortium name="The Broad Institute Genomics Platform"/>
            <consortium name="The Broad Institute Genome Sequencing Center for Infectious Disease"/>
            <person name="Wu L."/>
            <person name="Ma J."/>
        </authorList>
    </citation>
    <scope>NUCLEOTIDE SEQUENCE [LARGE SCALE GENOMIC DNA]</scope>
    <source>
        <strain evidence="5">KCTC 42875</strain>
    </source>
</reference>
<evidence type="ECO:0000259" key="3">
    <source>
        <dbReference type="Pfam" id="PF09994"/>
    </source>
</evidence>
<evidence type="ECO:0000313" key="5">
    <source>
        <dbReference type="Proteomes" id="UP001595740"/>
    </source>
</evidence>
<dbReference type="InterPro" id="IPR018712">
    <property type="entry name" value="Tle1-like_cat"/>
</dbReference>
<keyword evidence="1" id="KW-0175">Coiled coil</keyword>
<gene>
    <name evidence="4" type="ORF">ACFOLC_12685</name>
</gene>
<feature type="region of interest" description="Disordered" evidence="2">
    <location>
        <begin position="632"/>
        <end position="658"/>
    </location>
</feature>
<feature type="region of interest" description="Disordered" evidence="2">
    <location>
        <begin position="251"/>
        <end position="273"/>
    </location>
</feature>
<dbReference type="EMBL" id="JBHRXK010000006">
    <property type="protein sequence ID" value="MFC3551859.1"/>
    <property type="molecule type" value="Genomic_DNA"/>
</dbReference>
<dbReference type="Proteomes" id="UP001595740">
    <property type="component" value="Unassembled WGS sequence"/>
</dbReference>
<feature type="coiled-coil region" evidence="1">
    <location>
        <begin position="447"/>
        <end position="490"/>
    </location>
</feature>
<evidence type="ECO:0000256" key="2">
    <source>
        <dbReference type="SAM" id="MobiDB-lite"/>
    </source>
</evidence>
<protein>
    <submittedName>
        <fullName evidence="4">T6SS phospholipase effector Tle1-like catalytic domain-containing protein</fullName>
    </submittedName>
</protein>
<feature type="domain" description="T6SS Phospholipase effector Tle1-like catalytic" evidence="3">
    <location>
        <begin position="66"/>
        <end position="178"/>
    </location>
</feature>
<organism evidence="4 5">
    <name type="scientific">Lysobacter cavernae</name>
    <dbReference type="NCBI Taxonomy" id="1685901"/>
    <lineage>
        <taxon>Bacteria</taxon>
        <taxon>Pseudomonadati</taxon>
        <taxon>Pseudomonadota</taxon>
        <taxon>Gammaproteobacteria</taxon>
        <taxon>Lysobacterales</taxon>
        <taxon>Lysobacteraceae</taxon>
        <taxon>Lysobacter</taxon>
    </lineage>
</organism>
<sequence length="658" mass="71624">MPVRPGSPDHKGPPAPPDVRTLQRSADPEAGAAATTPAAMPEAVAAAKADVQCVGPVCRIPLWISIFFDGTGNNREADEPTHRDSNVARLYRAHVEDDSAEGIYRVYVPGIGTYFREIGDPGETNTGKAFAAYGDARLQWAMRQLDLVVAKYPANRVLDVNVALFGFSRGAALARAFALRLAKRVTRQSGKWTWDKAPVPFRLRFMGIFDTVASVGLPATADTLLSARIAKGWVSLEDGLRARGGDPASGPLTLAFGAPGADPTPGNPDGHSDWASDLHIPQLAERCVHLVAAHEQRNSFPLDSARNGRGYPGNCVEIVYPGMHSDVGGGYLPGFQGKSLDRREALSNIPLRAMHAEAVKGGVPLEPIGQFKNGELELDFQVTPDLIKSWKHYMTKAGNTARPLGHAVLAHMRLYFAWRFQRIRTYQYSEVPKAERLPNERDIRAGERAHQQQKAAANHEMQRLQNSPELRAAEDAMRRADQDYQAAMRNMARFGDPNGKLATAAKARDVAQQRLEEAKDPYLRAQARAAGIPGGSVDNLLVYDRQLVRDAEMLSRLVKGGANRAPLRPHYAALVQAYENEFIHDQGLRDAEIIAFFDNYVHDSLAGFAMDASLPSDPRAIYIGGDEEAQYARSGGDETGTLLAAGEVQESGEESAAA</sequence>
<accession>A0ABV7RSK0</accession>
<name>A0ABV7RSK0_9GAMM</name>
<keyword evidence="5" id="KW-1185">Reference proteome</keyword>
<dbReference type="SUPFAM" id="SSF53474">
    <property type="entry name" value="alpha/beta-Hydrolases"/>
    <property type="match status" value="1"/>
</dbReference>
<evidence type="ECO:0000313" key="4">
    <source>
        <dbReference type="EMBL" id="MFC3551859.1"/>
    </source>
</evidence>
<evidence type="ECO:0000256" key="1">
    <source>
        <dbReference type="SAM" id="Coils"/>
    </source>
</evidence>
<dbReference type="PANTHER" id="PTHR33840">
    <property type="match status" value="1"/>
</dbReference>
<proteinExistence type="predicted"/>
<dbReference type="InterPro" id="IPR029058">
    <property type="entry name" value="AB_hydrolase_fold"/>
</dbReference>
<dbReference type="PANTHER" id="PTHR33840:SF1">
    <property type="entry name" value="TLE1 PHOSPHOLIPASE DOMAIN-CONTAINING PROTEIN"/>
    <property type="match status" value="1"/>
</dbReference>
<comment type="caution">
    <text evidence="4">The sequence shown here is derived from an EMBL/GenBank/DDBJ whole genome shotgun (WGS) entry which is preliminary data.</text>
</comment>
<dbReference type="RefSeq" id="WP_386759629.1">
    <property type="nucleotide sequence ID" value="NZ_JBHRXK010000006.1"/>
</dbReference>